<reference evidence="1 2" key="1">
    <citation type="submission" date="2018-11" db="EMBL/GenBank/DDBJ databases">
        <title>Complete genome sequence of Paenibacillus baekrokdamisoli strain KCTC 33723.</title>
        <authorList>
            <person name="Kang S.W."/>
            <person name="Lee K.C."/>
            <person name="Kim K.K."/>
            <person name="Kim J.S."/>
            <person name="Kim D.S."/>
            <person name="Ko S.H."/>
            <person name="Yang S.H."/>
            <person name="Lee J.S."/>
        </authorList>
    </citation>
    <scope>NUCLEOTIDE SEQUENCE [LARGE SCALE GENOMIC DNA]</scope>
    <source>
        <strain evidence="1 2">KCTC 33723</strain>
    </source>
</reference>
<dbReference type="Pfam" id="PF13416">
    <property type="entry name" value="SBP_bac_8"/>
    <property type="match status" value="1"/>
</dbReference>
<sequence length="480" mass="53382">MKSNDHRSPFRTVAAIMSVIILLGCGWWFRGDLKDMLGPKIDSSIPAALRDDPLADKEVTLKIHQFPQTGSFEYTIRKPFIIRHPSVRITMTNAPNDSNTDASKFISWMEQEKPDLLQLPMNLYVQLAAEGKLKSIDSFIKSSKFDIDSLYAPLVQLLRKAGGGELYGLSSDFTSTALFINEDLFAKYGVPLPKGNITMDEVLVAAARFQGTGVSGLDSYYSRNPYRIVNFIGQSMGLQSISDSGGTMHATVESGAWKEVWQKVAGGYKEGWLAKPKPIVYSKGGSTMKDIYKQDLFAQGKIAMKIDDSYYYRMMNSYESEAGMKLSWSTLPLHMDLSATNQTQYLNTGTVYAINTDTVNSEAAWELLRFITGGELVKSSQLSMSINPLSSRETDMKSQPSNQWKAFYQTNVDPDQVFAEINLYQKNPSNSEVNSQLEQLGSGIMQSVMDGKITVDAAVHQLQEKLEQVLLMVAKQGGTK</sequence>
<proteinExistence type="predicted"/>
<dbReference type="PANTHER" id="PTHR43649">
    <property type="entry name" value="ARABINOSE-BINDING PROTEIN-RELATED"/>
    <property type="match status" value="1"/>
</dbReference>
<dbReference type="InterPro" id="IPR006059">
    <property type="entry name" value="SBP"/>
</dbReference>
<dbReference type="InterPro" id="IPR050490">
    <property type="entry name" value="Bact_solute-bd_prot1"/>
</dbReference>
<accession>A0A3G9J7W9</accession>
<evidence type="ECO:0000313" key="2">
    <source>
        <dbReference type="Proteomes" id="UP000275368"/>
    </source>
</evidence>
<dbReference type="EMBL" id="AP019308">
    <property type="protein sequence ID" value="BBH21931.1"/>
    <property type="molecule type" value="Genomic_DNA"/>
</dbReference>
<dbReference type="OrthoDB" id="2675752at2"/>
<dbReference type="KEGG" id="pbk:Back11_32760"/>
<keyword evidence="2" id="KW-1185">Reference proteome</keyword>
<dbReference type="Proteomes" id="UP000275368">
    <property type="component" value="Chromosome"/>
</dbReference>
<dbReference type="Gene3D" id="3.40.190.10">
    <property type="entry name" value="Periplasmic binding protein-like II"/>
    <property type="match status" value="1"/>
</dbReference>
<name>A0A3G9J7W9_9BACL</name>
<dbReference type="PANTHER" id="PTHR43649:SF12">
    <property type="entry name" value="DIACETYLCHITOBIOSE BINDING PROTEIN DASA"/>
    <property type="match status" value="1"/>
</dbReference>
<evidence type="ECO:0000313" key="1">
    <source>
        <dbReference type="EMBL" id="BBH21931.1"/>
    </source>
</evidence>
<dbReference type="PROSITE" id="PS51257">
    <property type="entry name" value="PROKAR_LIPOPROTEIN"/>
    <property type="match status" value="1"/>
</dbReference>
<dbReference type="SUPFAM" id="SSF53850">
    <property type="entry name" value="Periplasmic binding protein-like II"/>
    <property type="match status" value="1"/>
</dbReference>
<dbReference type="RefSeq" id="WP_125659196.1">
    <property type="nucleotide sequence ID" value="NZ_AP019308.1"/>
</dbReference>
<dbReference type="AlphaFoldDB" id="A0A3G9J7W9"/>
<organism evidence="1 2">
    <name type="scientific">Paenibacillus baekrokdamisoli</name>
    <dbReference type="NCBI Taxonomy" id="1712516"/>
    <lineage>
        <taxon>Bacteria</taxon>
        <taxon>Bacillati</taxon>
        <taxon>Bacillota</taxon>
        <taxon>Bacilli</taxon>
        <taxon>Bacillales</taxon>
        <taxon>Paenibacillaceae</taxon>
        <taxon>Paenibacillus</taxon>
    </lineage>
</organism>
<protein>
    <submittedName>
        <fullName evidence="1">Uncharacterized protein</fullName>
    </submittedName>
</protein>
<gene>
    <name evidence="1" type="ORF">Back11_32760</name>
</gene>